<evidence type="ECO:0000256" key="7">
    <source>
        <dbReference type="SAM" id="MobiDB-lite"/>
    </source>
</evidence>
<keyword evidence="5" id="KW-0460">Magnesium</keyword>
<evidence type="ECO:0000313" key="9">
    <source>
        <dbReference type="Proteomes" id="UP000198852"/>
    </source>
</evidence>
<comment type="similarity">
    <text evidence="2 6">Belongs to the FPP/GGPP synthase family.</text>
</comment>
<dbReference type="InterPro" id="IPR008949">
    <property type="entry name" value="Isoprenoid_synthase_dom_sf"/>
</dbReference>
<evidence type="ECO:0000256" key="1">
    <source>
        <dbReference type="ARBA" id="ARBA00001946"/>
    </source>
</evidence>
<dbReference type="Proteomes" id="UP000198852">
    <property type="component" value="Unassembled WGS sequence"/>
</dbReference>
<keyword evidence="9" id="KW-1185">Reference proteome</keyword>
<dbReference type="CDD" id="cd00685">
    <property type="entry name" value="Trans_IPPS_HT"/>
    <property type="match status" value="1"/>
</dbReference>
<organism evidence="8 9">
    <name type="scientific">Saccharopolyspora flava</name>
    <dbReference type="NCBI Taxonomy" id="95161"/>
    <lineage>
        <taxon>Bacteria</taxon>
        <taxon>Bacillati</taxon>
        <taxon>Actinomycetota</taxon>
        <taxon>Actinomycetes</taxon>
        <taxon>Pseudonocardiales</taxon>
        <taxon>Pseudonocardiaceae</taxon>
        <taxon>Saccharopolyspora</taxon>
    </lineage>
</organism>
<dbReference type="GO" id="GO:0008299">
    <property type="term" value="P:isoprenoid biosynthetic process"/>
    <property type="evidence" value="ECO:0007669"/>
    <property type="project" value="InterPro"/>
</dbReference>
<reference evidence="9" key="1">
    <citation type="submission" date="2016-10" db="EMBL/GenBank/DDBJ databases">
        <authorList>
            <person name="Varghese N."/>
            <person name="Submissions S."/>
        </authorList>
    </citation>
    <scope>NUCLEOTIDE SEQUENCE [LARGE SCALE GENOMIC DNA]</scope>
    <source>
        <strain evidence="9">DSM 44771</strain>
    </source>
</reference>
<dbReference type="InterPro" id="IPR033749">
    <property type="entry name" value="Polyprenyl_synt_CS"/>
</dbReference>
<dbReference type="PANTHER" id="PTHR12001:SF85">
    <property type="entry name" value="SHORT CHAIN ISOPRENYL DIPHOSPHATE SYNTHASE"/>
    <property type="match status" value="1"/>
</dbReference>
<dbReference type="GO" id="GO:0004659">
    <property type="term" value="F:prenyltransferase activity"/>
    <property type="evidence" value="ECO:0007669"/>
    <property type="project" value="InterPro"/>
</dbReference>
<protein>
    <submittedName>
        <fullName evidence="8">Geranylgeranyl diphosphate synthase, type I</fullName>
    </submittedName>
</protein>
<keyword evidence="4" id="KW-0479">Metal-binding</keyword>
<evidence type="ECO:0000256" key="5">
    <source>
        <dbReference type="ARBA" id="ARBA00022842"/>
    </source>
</evidence>
<dbReference type="SUPFAM" id="SSF48576">
    <property type="entry name" value="Terpenoid synthases"/>
    <property type="match status" value="1"/>
</dbReference>
<comment type="cofactor">
    <cofactor evidence="1">
        <name>Mg(2+)</name>
        <dbReference type="ChEBI" id="CHEBI:18420"/>
    </cofactor>
</comment>
<dbReference type="EMBL" id="FOZX01000010">
    <property type="protein sequence ID" value="SFS99832.1"/>
    <property type="molecule type" value="Genomic_DNA"/>
</dbReference>
<evidence type="ECO:0000256" key="4">
    <source>
        <dbReference type="ARBA" id="ARBA00022723"/>
    </source>
</evidence>
<sequence length="375" mass="40665">MHRTSIVGANAAGSETDPSAVGRRVGLDGWLDGVRDRVAEHVREFVRARCVCHVRALPDSDFVADLLAEFSTGGKYLRSTFTYLGWLSAGEPGDSALRAAGSAELLHAFALVQDDVMDGSLVRRGRPAAHVRLADWHRTRGLSGSSEWFGTSSAVLLGDLLLVWAEQLLRESGLAASALDRAWPAYDQMRSELAMGQFADLVNDARRLPGLEDVLAVARSKSGNYTVKRPLEIGALLAGCDAEVLDVFRRYGTLVGEAFQLRDDLIGVFGTPREPGGADLWDRKATTVVVLARDLASPVVRERMSELFSAAELDASAVERWRDLIASTGARDRAEELIADRVSEALRVVSSAPMEPFLGEVLADMAIRCTEDGTR</sequence>
<dbReference type="Gene3D" id="1.10.600.10">
    <property type="entry name" value="Farnesyl Diphosphate Synthase"/>
    <property type="match status" value="1"/>
</dbReference>
<dbReference type="PROSITE" id="PS00723">
    <property type="entry name" value="POLYPRENYL_SYNTHASE_1"/>
    <property type="match status" value="1"/>
</dbReference>
<dbReference type="SFLD" id="SFLDS00005">
    <property type="entry name" value="Isoprenoid_Synthase_Type_I"/>
    <property type="match status" value="1"/>
</dbReference>
<dbReference type="InterPro" id="IPR000092">
    <property type="entry name" value="Polyprenyl_synt"/>
</dbReference>
<accession>A0A1I6UEH3</accession>
<dbReference type="Pfam" id="PF00348">
    <property type="entry name" value="polyprenyl_synt"/>
    <property type="match status" value="1"/>
</dbReference>
<evidence type="ECO:0000256" key="6">
    <source>
        <dbReference type="RuleBase" id="RU004466"/>
    </source>
</evidence>
<dbReference type="STRING" id="95161.SAMN05660874_04847"/>
<dbReference type="PANTHER" id="PTHR12001">
    <property type="entry name" value="GERANYLGERANYL PYROPHOSPHATE SYNTHASE"/>
    <property type="match status" value="1"/>
</dbReference>
<dbReference type="AlphaFoldDB" id="A0A1I6UEH3"/>
<feature type="region of interest" description="Disordered" evidence="7">
    <location>
        <begin position="1"/>
        <end position="20"/>
    </location>
</feature>
<evidence type="ECO:0000256" key="3">
    <source>
        <dbReference type="ARBA" id="ARBA00022679"/>
    </source>
</evidence>
<dbReference type="PROSITE" id="PS00444">
    <property type="entry name" value="POLYPRENYL_SYNTHASE_2"/>
    <property type="match status" value="1"/>
</dbReference>
<evidence type="ECO:0000313" key="8">
    <source>
        <dbReference type="EMBL" id="SFS99832.1"/>
    </source>
</evidence>
<keyword evidence="3 6" id="KW-0808">Transferase</keyword>
<dbReference type="GO" id="GO:0046872">
    <property type="term" value="F:metal ion binding"/>
    <property type="evidence" value="ECO:0007669"/>
    <property type="project" value="UniProtKB-KW"/>
</dbReference>
<proteinExistence type="inferred from homology"/>
<evidence type="ECO:0000256" key="2">
    <source>
        <dbReference type="ARBA" id="ARBA00006706"/>
    </source>
</evidence>
<name>A0A1I6UEH3_9PSEU</name>
<gene>
    <name evidence="8" type="ORF">SAMN05660874_04847</name>
</gene>